<organism evidence="2">
    <name type="scientific">Pyrodinium bahamense</name>
    <dbReference type="NCBI Taxonomy" id="73915"/>
    <lineage>
        <taxon>Eukaryota</taxon>
        <taxon>Sar</taxon>
        <taxon>Alveolata</taxon>
        <taxon>Dinophyceae</taxon>
        <taxon>Gonyaulacales</taxon>
        <taxon>Pyrocystaceae</taxon>
        <taxon>Pyrodinium</taxon>
    </lineage>
</organism>
<gene>
    <name evidence="2" type="ORF">PBAH0796_LOCUS3931</name>
</gene>
<feature type="coiled-coil region" evidence="1">
    <location>
        <begin position="405"/>
        <end position="439"/>
    </location>
</feature>
<name>A0A7S0FAQ1_9DINO</name>
<accession>A0A7S0FAQ1</accession>
<dbReference type="EMBL" id="HBEG01006691">
    <property type="protein sequence ID" value="CAD8348192.1"/>
    <property type="molecule type" value="Transcribed_RNA"/>
</dbReference>
<sequence length="681" mass="75395">MDGKSESQIYNKFACWCEKTTARKATSIEEAQGKLRELSQSMLKFKGEVATLISEIEETVQAIKANEEKQAQLTAIRQKENALYMTETAEMKEVLVALERAIIILRDGKKESSFLQQGTTASSAVKAVIEALPVVAALKPKQAALLSEFAAANEGSKYAPQSVTVQGILRDMYDTFSADLESATETEATRNRDYEALIATMTRELQALKEKKGKKESDKAEAEALLASDTQMYDDTNAQMKADIEFFDESKAACVSKHSEWGTRSELREEELRGITEALTLLSSDSARELFASAIKPGKETGAQDSYDTGVSSLVSLVQVSEEGPSRAYESLRASARSTHSLRLAALAVQVREAKAGHFDAVIKAIDTMISELKSEDVDDIAKRDQCKSEYQKINSTIAEVSWLIEKNEAAIDKLLRLIEKLQGDKAQTIELITEVETQISTMTSQRQEENQAFKNAKETDQAAIRLLAKAREALSSYYSNHSIELGPIQGGVKDLALAQQGPDFDISADQAPEAEFSGKGKRKHESKGIIQLLTMIMEDLNDEIKNDMRTEEAAQLEFEKQLAAAKKLKASLEEKKVNLQDMIAQRQQEEGEEQADMAKNKQDLENEQEYKATIKPDCDWIIGAFQGRAAKRAAEMQGLIGAKEYLVGYSQTQAALLERRHGTFDADKALMSISFQGIQH</sequence>
<evidence type="ECO:0000256" key="1">
    <source>
        <dbReference type="SAM" id="Coils"/>
    </source>
</evidence>
<protein>
    <submittedName>
        <fullName evidence="2">Uncharacterized protein</fullName>
    </submittedName>
</protein>
<reference evidence="2" key="1">
    <citation type="submission" date="2021-01" db="EMBL/GenBank/DDBJ databases">
        <authorList>
            <person name="Corre E."/>
            <person name="Pelletier E."/>
            <person name="Niang G."/>
            <person name="Scheremetjew M."/>
            <person name="Finn R."/>
            <person name="Kale V."/>
            <person name="Holt S."/>
            <person name="Cochrane G."/>
            <person name="Meng A."/>
            <person name="Brown T."/>
            <person name="Cohen L."/>
        </authorList>
    </citation>
    <scope>NUCLEOTIDE SEQUENCE</scope>
    <source>
        <strain evidence="2">Pbaha01</strain>
    </source>
</reference>
<proteinExistence type="predicted"/>
<feature type="coiled-coil region" evidence="1">
    <location>
        <begin position="538"/>
        <end position="608"/>
    </location>
</feature>
<keyword evidence="1" id="KW-0175">Coiled coil</keyword>
<feature type="coiled-coil region" evidence="1">
    <location>
        <begin position="191"/>
        <end position="225"/>
    </location>
</feature>
<dbReference type="AlphaFoldDB" id="A0A7S0FAQ1"/>
<evidence type="ECO:0000313" key="2">
    <source>
        <dbReference type="EMBL" id="CAD8348192.1"/>
    </source>
</evidence>